<proteinExistence type="predicted"/>
<protein>
    <submittedName>
        <fullName evidence="1">Uncharacterized protein</fullName>
    </submittedName>
</protein>
<organism evidence="1 2">
    <name type="scientific">Prevotella histicola JCM 15637 = DNF00424</name>
    <dbReference type="NCBI Taxonomy" id="1236504"/>
    <lineage>
        <taxon>Bacteria</taxon>
        <taxon>Pseudomonadati</taxon>
        <taxon>Bacteroidota</taxon>
        <taxon>Bacteroidia</taxon>
        <taxon>Bacteroidales</taxon>
        <taxon>Prevotellaceae</taxon>
        <taxon>Prevotella</taxon>
    </lineage>
</organism>
<accession>A0AAW3FHB9</accession>
<dbReference type="AlphaFoldDB" id="A0AAW3FHB9"/>
<gene>
    <name evidence="1" type="ORF">HMPREF2132_01800</name>
</gene>
<reference evidence="1 2" key="1">
    <citation type="submission" date="2014-07" db="EMBL/GenBank/DDBJ databases">
        <authorList>
            <person name="McCorrison J."/>
            <person name="Sanka R."/>
            <person name="Torralba M."/>
            <person name="Gillis M."/>
            <person name="Haft D.H."/>
            <person name="Methe B."/>
            <person name="Sutton G."/>
            <person name="Nelson K.E."/>
        </authorList>
    </citation>
    <scope>NUCLEOTIDE SEQUENCE [LARGE SCALE GENOMIC DNA]</scope>
    <source>
        <strain evidence="1 2">DNF00424</strain>
    </source>
</reference>
<sequence>MNRKETEALLAEKRKQILALQQEMGRIGETFLAENKPFEVGTLCEYNGRQFRIAGYNYYFEPNVLINPMKQNGKPSRLVRYLRGVDWDDLKEKLTVIGFAED</sequence>
<name>A0AAW3FHB9_9BACT</name>
<comment type="caution">
    <text evidence="1">The sequence shown here is derived from an EMBL/GenBank/DDBJ whole genome shotgun (WGS) entry which is preliminary data.</text>
</comment>
<dbReference type="RefSeq" id="WP_036868489.1">
    <property type="nucleotide sequence ID" value="NZ_JRNJ01000022.1"/>
</dbReference>
<evidence type="ECO:0000313" key="1">
    <source>
        <dbReference type="EMBL" id="KGF29935.1"/>
    </source>
</evidence>
<dbReference type="EMBL" id="JRNJ01000022">
    <property type="protein sequence ID" value="KGF29935.1"/>
    <property type="molecule type" value="Genomic_DNA"/>
</dbReference>
<dbReference type="Proteomes" id="UP000029533">
    <property type="component" value="Unassembled WGS sequence"/>
</dbReference>
<evidence type="ECO:0000313" key="2">
    <source>
        <dbReference type="Proteomes" id="UP000029533"/>
    </source>
</evidence>